<dbReference type="PANTHER" id="PTHR13126">
    <property type="entry name" value="CHAPERONE ATP11"/>
    <property type="match status" value="1"/>
</dbReference>
<evidence type="ECO:0000256" key="1">
    <source>
        <dbReference type="ARBA" id="ARBA00004173"/>
    </source>
</evidence>
<sequence length="731" mass="80339">MTKTVITLGAGWAGLPLVHKLLKYTAPKTDLKVVLVTPSTHSFWNVAATRGIIPGVIPDEQLFLPIKEVFKQYPPDKKEDGSVQQLQYDQLVIATGSRVTSGLPLKPLGAHASTLSAWHGLQQRIQASKSIVIAVAGATSVEVAGELAAKYGSSKQITLVMSKSKPLSDQGGTLASVRRAIDADLQKLVVHIARGARVTDDSDSGSHGQTMVRLSNGAELKTDCYLPLHGIRLNASFVPEELLDEMGNVSQEPTMKVKNTKNIWAIGDVGSLETKQLTVTDAQIIHLASNLDAVFMGGRSPTPYTPSDKTTLFVSLGTKFATGQIGNWKLFGFVVSWGQGEKTTLDLSHLRAKHVAMASIRTPILRHLTQPTLRAARFVTHQRRWAQVHDVRFLATTRPSQDVLDRYRSKLDEKAHSEGFESIDKLKSAYADKIREAHKRDAVDFPIPQAPETPVKQPFRGPLPGLETPGEAGEANGGRIPQAPETPVTQPNVESPLGQPEIPQADGTPVTQPNKGQDATQQAARRASGADKAQIKMLDDYINVEKVRDLPEPELTAIWRLRHAQSEHKLCAVAPAAAYRTMEQAAREAPQFVLPVPHEGQGAEIHFVQWTFDAPSRTSTVLFTQLAEYKARGEFAQPHTTVTHHLDLADERGLVFMQGQVMEGRGIQPEQAKWLVLCLQRFYGGWEAGEAEVQGERKQRAEERKKLLSWFASGDERFTVEKLLEEAERMG</sequence>
<dbReference type="InterPro" id="IPR010591">
    <property type="entry name" value="ATP11"/>
</dbReference>
<feature type="domain" description="FAD/NAD(P)-binding" evidence="6">
    <location>
        <begin position="4"/>
        <end position="270"/>
    </location>
</feature>
<evidence type="ECO:0000256" key="4">
    <source>
        <dbReference type="ARBA" id="ARBA00023128"/>
    </source>
</evidence>
<evidence type="ECO:0000256" key="3">
    <source>
        <dbReference type="ARBA" id="ARBA00022946"/>
    </source>
</evidence>
<dbReference type="GO" id="GO:0005739">
    <property type="term" value="C:mitochondrion"/>
    <property type="evidence" value="ECO:0007669"/>
    <property type="project" value="UniProtKB-SubCell"/>
</dbReference>
<dbReference type="OrthoDB" id="16535at2759"/>
<feature type="region of interest" description="Disordered" evidence="5">
    <location>
        <begin position="441"/>
        <end position="531"/>
    </location>
</feature>
<dbReference type="Pfam" id="PF07992">
    <property type="entry name" value="Pyr_redox_2"/>
    <property type="match status" value="1"/>
</dbReference>
<evidence type="ECO:0000313" key="8">
    <source>
        <dbReference type="Proteomes" id="UP001055219"/>
    </source>
</evidence>
<dbReference type="GO" id="GO:0016491">
    <property type="term" value="F:oxidoreductase activity"/>
    <property type="evidence" value="ECO:0007669"/>
    <property type="project" value="InterPro"/>
</dbReference>
<dbReference type="InterPro" id="IPR036188">
    <property type="entry name" value="FAD/NAD-bd_sf"/>
</dbReference>
<evidence type="ECO:0000256" key="2">
    <source>
        <dbReference type="ARBA" id="ARBA00009116"/>
    </source>
</evidence>
<reference evidence="7" key="1">
    <citation type="journal article" date="2021" name="J Fungi (Basel)">
        <title>Genomic and Metabolomic Analyses of the Marine Fungus Emericellopsis cladophorae: Insights into Saltwater Adaptability Mechanisms and Its Biosynthetic Potential.</title>
        <authorList>
            <person name="Goncalves M.F.M."/>
            <person name="Hilario S."/>
            <person name="Van de Peer Y."/>
            <person name="Esteves A.C."/>
            <person name="Alves A."/>
        </authorList>
    </citation>
    <scope>NUCLEOTIDE SEQUENCE</scope>
    <source>
        <strain evidence="7">MUM 19.33</strain>
    </source>
</reference>
<dbReference type="EMBL" id="JAGIXG020000042">
    <property type="protein sequence ID" value="KAI6779716.1"/>
    <property type="molecule type" value="Genomic_DNA"/>
</dbReference>
<comment type="caution">
    <text evidence="7">The sequence shown here is derived from an EMBL/GenBank/DDBJ whole genome shotgun (WGS) entry which is preliminary data.</text>
</comment>
<dbReference type="GeneID" id="75832229"/>
<dbReference type="Pfam" id="PF06644">
    <property type="entry name" value="ATP11"/>
    <property type="match status" value="1"/>
</dbReference>
<dbReference type="AlphaFoldDB" id="A0A9P9XY00"/>
<name>A0A9P9XY00_9HYPO</name>
<proteinExistence type="inferred from homology"/>
<dbReference type="SUPFAM" id="SSF51905">
    <property type="entry name" value="FAD/NAD(P)-binding domain"/>
    <property type="match status" value="2"/>
</dbReference>
<feature type="compositionally biased region" description="Polar residues" evidence="5">
    <location>
        <begin position="509"/>
        <end position="523"/>
    </location>
</feature>
<dbReference type="GO" id="GO:0033615">
    <property type="term" value="P:mitochondrial proton-transporting ATP synthase complex assembly"/>
    <property type="evidence" value="ECO:0007669"/>
    <property type="project" value="TreeGrafter"/>
</dbReference>
<comment type="subcellular location">
    <subcellularLocation>
        <location evidence="1">Mitochondrion</location>
    </subcellularLocation>
</comment>
<keyword evidence="3" id="KW-0809">Transit peptide</keyword>
<dbReference type="PANTHER" id="PTHR13126:SF0">
    <property type="entry name" value="ATP SYNTHASE MITOCHONDRIAL F1 COMPLEX ASSEMBLY FACTOR 1"/>
    <property type="match status" value="1"/>
</dbReference>
<dbReference type="Proteomes" id="UP001055219">
    <property type="component" value="Unassembled WGS sequence"/>
</dbReference>
<protein>
    <recommendedName>
        <fullName evidence="6">FAD/NAD(P)-binding domain-containing protein</fullName>
    </recommendedName>
</protein>
<dbReference type="InterPro" id="IPR023753">
    <property type="entry name" value="FAD/NAD-binding_dom"/>
</dbReference>
<accession>A0A9P9XY00</accession>
<evidence type="ECO:0000313" key="7">
    <source>
        <dbReference type="EMBL" id="KAI6779716.1"/>
    </source>
</evidence>
<evidence type="ECO:0000259" key="6">
    <source>
        <dbReference type="Pfam" id="PF07992"/>
    </source>
</evidence>
<evidence type="ECO:0000256" key="5">
    <source>
        <dbReference type="SAM" id="MobiDB-lite"/>
    </source>
</evidence>
<reference evidence="7" key="2">
    <citation type="submission" date="2022-07" db="EMBL/GenBank/DDBJ databases">
        <authorList>
            <person name="Goncalves M.F.M."/>
            <person name="Hilario S."/>
            <person name="Van De Peer Y."/>
            <person name="Esteves A.C."/>
            <person name="Alves A."/>
        </authorList>
    </citation>
    <scope>NUCLEOTIDE SEQUENCE</scope>
    <source>
        <strain evidence="7">MUM 19.33</strain>
    </source>
</reference>
<gene>
    <name evidence="7" type="ORF">J7T54_005746</name>
</gene>
<keyword evidence="8" id="KW-1185">Reference proteome</keyword>
<organism evidence="7 8">
    <name type="scientific">Emericellopsis cladophorae</name>
    <dbReference type="NCBI Taxonomy" id="2686198"/>
    <lineage>
        <taxon>Eukaryota</taxon>
        <taxon>Fungi</taxon>
        <taxon>Dikarya</taxon>
        <taxon>Ascomycota</taxon>
        <taxon>Pezizomycotina</taxon>
        <taxon>Sordariomycetes</taxon>
        <taxon>Hypocreomycetidae</taxon>
        <taxon>Hypocreales</taxon>
        <taxon>Bionectriaceae</taxon>
        <taxon>Emericellopsis</taxon>
    </lineage>
</organism>
<dbReference type="RefSeq" id="XP_051360572.1">
    <property type="nucleotide sequence ID" value="XM_051508281.1"/>
</dbReference>
<comment type="similarity">
    <text evidence="2">Belongs to the ATP11 family.</text>
</comment>
<dbReference type="Gene3D" id="3.50.50.100">
    <property type="match status" value="1"/>
</dbReference>
<keyword evidence="4" id="KW-0496">Mitochondrion</keyword>